<proteinExistence type="predicted"/>
<protein>
    <submittedName>
        <fullName evidence="2">Uncharacterized protein</fullName>
    </submittedName>
</protein>
<evidence type="ECO:0000313" key="2">
    <source>
        <dbReference type="EMBL" id="TRM55813.1"/>
    </source>
</evidence>
<keyword evidence="3" id="KW-1185">Reference proteome</keyword>
<sequence length="150" mass="16690">MEVDCPGNRAGILADGFGFLGPGRAARSAAAYRWLSFYRRSSFVPAVFLRIARRRGRVTRAMYRGPPSKGGRLGVRRGRCRGRRDAHEQAAALKTRRGRSRTSCDHAEDAHEHDGHTHEATRRTLPSLAVRQCIGVRRLPLSSSVTSRPQ</sequence>
<dbReference type="Proteomes" id="UP000320762">
    <property type="component" value="Unassembled WGS sequence"/>
</dbReference>
<evidence type="ECO:0000313" key="3">
    <source>
        <dbReference type="Proteomes" id="UP000320762"/>
    </source>
</evidence>
<gene>
    <name evidence="2" type="ORF">BD626DRAFT_277579</name>
</gene>
<reference evidence="2 3" key="1">
    <citation type="journal article" date="2019" name="New Phytol.">
        <title>Comparative genomics reveals unique wood-decay strategies and fruiting body development in the Schizophyllaceae.</title>
        <authorList>
            <person name="Almasi E."/>
            <person name="Sahu N."/>
            <person name="Krizsan K."/>
            <person name="Balint B."/>
            <person name="Kovacs G.M."/>
            <person name="Kiss B."/>
            <person name="Cseklye J."/>
            <person name="Drula E."/>
            <person name="Henrissat B."/>
            <person name="Nagy I."/>
            <person name="Chovatia M."/>
            <person name="Adam C."/>
            <person name="LaButti K."/>
            <person name="Lipzen A."/>
            <person name="Riley R."/>
            <person name="Grigoriev I.V."/>
            <person name="Nagy L.G."/>
        </authorList>
    </citation>
    <scope>NUCLEOTIDE SEQUENCE [LARGE SCALE GENOMIC DNA]</scope>
    <source>
        <strain evidence="2 3">NL-1724</strain>
    </source>
</reference>
<evidence type="ECO:0000256" key="1">
    <source>
        <dbReference type="SAM" id="MobiDB-lite"/>
    </source>
</evidence>
<feature type="compositionally biased region" description="Basic and acidic residues" evidence="1">
    <location>
        <begin position="102"/>
        <end position="122"/>
    </location>
</feature>
<organism evidence="2 3">
    <name type="scientific">Schizophyllum amplum</name>
    <dbReference type="NCBI Taxonomy" id="97359"/>
    <lineage>
        <taxon>Eukaryota</taxon>
        <taxon>Fungi</taxon>
        <taxon>Dikarya</taxon>
        <taxon>Basidiomycota</taxon>
        <taxon>Agaricomycotina</taxon>
        <taxon>Agaricomycetes</taxon>
        <taxon>Agaricomycetidae</taxon>
        <taxon>Agaricales</taxon>
        <taxon>Schizophyllaceae</taxon>
        <taxon>Schizophyllum</taxon>
    </lineage>
</organism>
<dbReference type="AlphaFoldDB" id="A0A550BTF0"/>
<comment type="caution">
    <text evidence="2">The sequence shown here is derived from an EMBL/GenBank/DDBJ whole genome shotgun (WGS) entry which is preliminary data.</text>
</comment>
<dbReference type="EMBL" id="VDMD01000093">
    <property type="protein sequence ID" value="TRM55813.1"/>
    <property type="molecule type" value="Genomic_DNA"/>
</dbReference>
<accession>A0A550BTF0</accession>
<feature type="region of interest" description="Disordered" evidence="1">
    <location>
        <begin position="81"/>
        <end position="124"/>
    </location>
</feature>
<name>A0A550BTF0_9AGAR</name>